<dbReference type="PANTHER" id="PTHR34109:SF1">
    <property type="entry name" value="VOC DOMAIN-CONTAINING PROTEIN"/>
    <property type="match status" value="1"/>
</dbReference>
<dbReference type="InterPro" id="IPR029068">
    <property type="entry name" value="Glyas_Bleomycin-R_OHBP_Dase"/>
</dbReference>
<reference evidence="2" key="1">
    <citation type="submission" date="2016-01" db="EMBL/GenBank/DDBJ databases">
        <authorList>
            <person name="Peeters C."/>
        </authorList>
    </citation>
    <scope>NUCLEOTIDE SEQUENCE</scope>
    <source>
        <strain evidence="2">LMG 29321</strain>
    </source>
</reference>
<comment type="caution">
    <text evidence="2">The sequence shown here is derived from an EMBL/GenBank/DDBJ whole genome shotgun (WGS) entry which is preliminary data.</text>
</comment>
<feature type="domain" description="VOC" evidence="1">
    <location>
        <begin position="12"/>
        <end position="137"/>
    </location>
</feature>
<name>A0A158EAL9_9BURK</name>
<dbReference type="AlphaFoldDB" id="A0A158EAL9"/>
<dbReference type="PANTHER" id="PTHR34109">
    <property type="entry name" value="BNAUNNG04460D PROTEIN-RELATED"/>
    <property type="match status" value="1"/>
</dbReference>
<dbReference type="InterPro" id="IPR037523">
    <property type="entry name" value="VOC_core"/>
</dbReference>
<protein>
    <submittedName>
        <fullName evidence="2">Glyoxalase/bleomycin resistance protein/dioxygenase superfamily protein</fullName>
    </submittedName>
</protein>
<dbReference type="Proteomes" id="UP000071859">
    <property type="component" value="Unassembled WGS sequence"/>
</dbReference>
<proteinExistence type="predicted"/>
<dbReference type="PROSITE" id="PS51819">
    <property type="entry name" value="VOC"/>
    <property type="match status" value="1"/>
</dbReference>
<dbReference type="RefSeq" id="WP_062610784.1">
    <property type="nucleotide sequence ID" value="NZ_FCOX02000056.1"/>
</dbReference>
<evidence type="ECO:0000313" key="3">
    <source>
        <dbReference type="Proteomes" id="UP000071859"/>
    </source>
</evidence>
<dbReference type="SUPFAM" id="SSF54593">
    <property type="entry name" value="Glyoxalase/Bleomycin resistance protein/Dihydroxybiphenyl dioxygenase"/>
    <property type="match status" value="1"/>
</dbReference>
<dbReference type="OrthoDB" id="9795306at2"/>
<sequence>MSTSAVKPIPEGMHSLTPHLVCAGAADAIEFYKRAFGAVELGRLAGPNGKIMHAQVRIGDSALMLVDEDPAYGMIGAKALKGSPVTIHLYVEDVDAVVRQAEAAGAKVTMPVADMFWGDRYGRLEDPFGHQWSVATHQHECRPEDIEKAMAAMSRKDA</sequence>
<accession>A0A158EAL9</accession>
<dbReference type="Pfam" id="PF00903">
    <property type="entry name" value="Glyoxalase"/>
    <property type="match status" value="1"/>
</dbReference>
<gene>
    <name evidence="2" type="ORF">AWB78_06693</name>
</gene>
<dbReference type="Gene3D" id="3.30.720.110">
    <property type="match status" value="1"/>
</dbReference>
<keyword evidence="3" id="KW-1185">Reference proteome</keyword>
<dbReference type="Gene3D" id="3.30.720.120">
    <property type="match status" value="1"/>
</dbReference>
<dbReference type="EMBL" id="FCOX02000056">
    <property type="protein sequence ID" value="SAL03823.1"/>
    <property type="molecule type" value="Genomic_DNA"/>
</dbReference>
<evidence type="ECO:0000313" key="2">
    <source>
        <dbReference type="EMBL" id="SAL03823.1"/>
    </source>
</evidence>
<evidence type="ECO:0000259" key="1">
    <source>
        <dbReference type="PROSITE" id="PS51819"/>
    </source>
</evidence>
<dbReference type="GO" id="GO:0051213">
    <property type="term" value="F:dioxygenase activity"/>
    <property type="evidence" value="ECO:0007669"/>
    <property type="project" value="UniProtKB-KW"/>
</dbReference>
<organism evidence="2 3">
    <name type="scientific">Caballeronia calidae</name>
    <dbReference type="NCBI Taxonomy" id="1777139"/>
    <lineage>
        <taxon>Bacteria</taxon>
        <taxon>Pseudomonadati</taxon>
        <taxon>Pseudomonadota</taxon>
        <taxon>Betaproteobacteria</taxon>
        <taxon>Burkholderiales</taxon>
        <taxon>Burkholderiaceae</taxon>
        <taxon>Caballeronia</taxon>
    </lineage>
</organism>
<dbReference type="CDD" id="cd07246">
    <property type="entry name" value="VOC_like"/>
    <property type="match status" value="1"/>
</dbReference>
<dbReference type="InterPro" id="IPR004360">
    <property type="entry name" value="Glyas_Fos-R_dOase_dom"/>
</dbReference>